<feature type="transmembrane region" description="Helical" evidence="1">
    <location>
        <begin position="154"/>
        <end position="183"/>
    </location>
</feature>
<keyword evidence="3" id="KW-1185">Reference proteome</keyword>
<sequence length="205" mass="23472">MKKWIIFQSEEVKNYLIAKENSILLAEIFNDEDIDQLLKDRKLTKVRTIRYEDVKEFIFIDSDRTLQIEFKDDDVDEVELHLEESVFTEMKDHFISSMKGVAIKDYSLLKQIQPPGIVAIVAVVITALLFSTAKSLERGEYVSTSGRRGLIKKLFVGIADFLGSTGSLIVGGLVTLFFVYLIVQIVRNPKQGKLIKIKDFVEMKF</sequence>
<name>A0ABM9NVE6_9FLAO</name>
<reference evidence="2 3" key="1">
    <citation type="submission" date="2024-05" db="EMBL/GenBank/DDBJ databases">
        <authorList>
            <person name="Duchaud E."/>
        </authorList>
    </citation>
    <scope>NUCLEOTIDE SEQUENCE [LARGE SCALE GENOMIC DNA]</scope>
    <source>
        <strain evidence="2">Ena-SAMPLE-TAB-13-05-2024-13:56:06:370-140302</strain>
    </source>
</reference>
<dbReference type="RefSeq" id="WP_348710812.1">
    <property type="nucleotide sequence ID" value="NZ_CAXIXY010000003.1"/>
</dbReference>
<evidence type="ECO:0000313" key="2">
    <source>
        <dbReference type="EMBL" id="CAL2080485.1"/>
    </source>
</evidence>
<feature type="transmembrane region" description="Helical" evidence="1">
    <location>
        <begin position="116"/>
        <end position="134"/>
    </location>
</feature>
<gene>
    <name evidence="2" type="ORF">T190607A01A_11037</name>
</gene>
<keyword evidence="1" id="KW-0812">Transmembrane</keyword>
<accession>A0ABM9NVE6</accession>
<proteinExistence type="predicted"/>
<evidence type="ECO:0000313" key="3">
    <source>
        <dbReference type="Proteomes" id="UP001497416"/>
    </source>
</evidence>
<comment type="caution">
    <text evidence="2">The sequence shown here is derived from an EMBL/GenBank/DDBJ whole genome shotgun (WGS) entry which is preliminary data.</text>
</comment>
<evidence type="ECO:0000256" key="1">
    <source>
        <dbReference type="SAM" id="Phobius"/>
    </source>
</evidence>
<protein>
    <submittedName>
        <fullName evidence="2">Uncharacterized protein</fullName>
    </submittedName>
</protein>
<dbReference type="EMBL" id="CAXIXY010000003">
    <property type="protein sequence ID" value="CAL2080485.1"/>
    <property type="molecule type" value="Genomic_DNA"/>
</dbReference>
<keyword evidence="1" id="KW-1133">Transmembrane helix</keyword>
<organism evidence="2 3">
    <name type="scientific">Tenacibaculum platacis</name>
    <dbReference type="NCBI Taxonomy" id="3137852"/>
    <lineage>
        <taxon>Bacteria</taxon>
        <taxon>Pseudomonadati</taxon>
        <taxon>Bacteroidota</taxon>
        <taxon>Flavobacteriia</taxon>
        <taxon>Flavobacteriales</taxon>
        <taxon>Flavobacteriaceae</taxon>
        <taxon>Tenacibaculum</taxon>
    </lineage>
</organism>
<dbReference type="Proteomes" id="UP001497416">
    <property type="component" value="Unassembled WGS sequence"/>
</dbReference>
<keyword evidence="1" id="KW-0472">Membrane</keyword>